<feature type="domain" description="Glycoside hydrolase family 31 N-terminal" evidence="2">
    <location>
        <begin position="127"/>
        <end position="271"/>
    </location>
</feature>
<dbReference type="GO" id="GO:0003824">
    <property type="term" value="F:catalytic activity"/>
    <property type="evidence" value="ECO:0007669"/>
    <property type="project" value="InterPro"/>
</dbReference>
<keyword evidence="1" id="KW-0812">Transmembrane</keyword>
<dbReference type="AlphaFoldDB" id="A0A7C3PQ93"/>
<reference evidence="3" key="1">
    <citation type="journal article" date="2020" name="mSystems">
        <title>Genome- and Community-Level Interaction Insights into Carbon Utilization and Element Cycling Functions of Hydrothermarchaeota in Hydrothermal Sediment.</title>
        <authorList>
            <person name="Zhou Z."/>
            <person name="Liu Y."/>
            <person name="Xu W."/>
            <person name="Pan J."/>
            <person name="Luo Z.H."/>
            <person name="Li M."/>
        </authorList>
    </citation>
    <scope>NUCLEOTIDE SEQUENCE [LARGE SCALE GENOMIC DNA]</scope>
    <source>
        <strain evidence="3">SpSt-418</strain>
    </source>
</reference>
<name>A0A7C3PQ93_9CYAN</name>
<feature type="transmembrane region" description="Helical" evidence="1">
    <location>
        <begin position="28"/>
        <end position="45"/>
    </location>
</feature>
<gene>
    <name evidence="3" type="ORF">ENR64_12870</name>
</gene>
<proteinExistence type="predicted"/>
<keyword evidence="1" id="KW-0472">Membrane</keyword>
<dbReference type="Gene3D" id="2.60.40.1760">
    <property type="entry name" value="glycosyl hydrolase (family 31)"/>
    <property type="match status" value="1"/>
</dbReference>
<organism evidence="3">
    <name type="scientific">Oscillatoriales cyanobacterium SpSt-418</name>
    <dbReference type="NCBI Taxonomy" id="2282169"/>
    <lineage>
        <taxon>Bacteria</taxon>
        <taxon>Bacillati</taxon>
        <taxon>Cyanobacteriota</taxon>
        <taxon>Cyanophyceae</taxon>
        <taxon>Oscillatoriophycideae</taxon>
        <taxon>Oscillatoriales</taxon>
    </lineage>
</organism>
<dbReference type="InterPro" id="IPR025887">
    <property type="entry name" value="Glyco_hydro_31_N_dom"/>
</dbReference>
<comment type="caution">
    <text evidence="3">The sequence shown here is derived from an EMBL/GenBank/DDBJ whole genome shotgun (WGS) entry which is preliminary data.</text>
</comment>
<evidence type="ECO:0000259" key="2">
    <source>
        <dbReference type="Pfam" id="PF13802"/>
    </source>
</evidence>
<dbReference type="SUPFAM" id="SSF74650">
    <property type="entry name" value="Galactose mutarotase-like"/>
    <property type="match status" value="1"/>
</dbReference>
<evidence type="ECO:0000313" key="3">
    <source>
        <dbReference type="EMBL" id="HFM98621.1"/>
    </source>
</evidence>
<protein>
    <recommendedName>
        <fullName evidence="2">Glycoside hydrolase family 31 N-terminal domain-containing protein</fullName>
    </recommendedName>
</protein>
<dbReference type="InterPro" id="IPR011013">
    <property type="entry name" value="Gal_mutarotase_sf_dom"/>
</dbReference>
<dbReference type="GO" id="GO:0005975">
    <property type="term" value="P:carbohydrate metabolic process"/>
    <property type="evidence" value="ECO:0007669"/>
    <property type="project" value="InterPro"/>
</dbReference>
<sequence length="290" mass="33611">MASWQLTSVTLQERVKKFLKKISLKVRFFWGSLFYLTYTPYAYWYSLKRDRLEEKFADPVATEAAKTPGKLFQAQLTAQTARFYFEDAELSICFRGQNFVQVDWYPSLPPIPYALAKTLDASDFQDGVKIDIQLEELANGWVVSTPELKICIDPEGGLKFYDATDQLLREELPPQRVGEKWQHSIRLRQQESLYGFGERASRLNLRLPNIGEPLTQDGSLPKRTYRFWNYDAAGMYDPGSDPMYICIPVYISMHQQGSYLVFYENSYEANFTLEAERATADFEGGALRYY</sequence>
<dbReference type="GO" id="GO:0030246">
    <property type="term" value="F:carbohydrate binding"/>
    <property type="evidence" value="ECO:0007669"/>
    <property type="project" value="InterPro"/>
</dbReference>
<dbReference type="EMBL" id="DSRU01000184">
    <property type="protein sequence ID" value="HFM98621.1"/>
    <property type="molecule type" value="Genomic_DNA"/>
</dbReference>
<keyword evidence="1" id="KW-1133">Transmembrane helix</keyword>
<accession>A0A7C3PQ93</accession>
<evidence type="ECO:0000256" key="1">
    <source>
        <dbReference type="SAM" id="Phobius"/>
    </source>
</evidence>
<dbReference type="CDD" id="cd14752">
    <property type="entry name" value="GH31_N"/>
    <property type="match status" value="1"/>
</dbReference>
<dbReference type="Pfam" id="PF13802">
    <property type="entry name" value="Gal_mutarotas_2"/>
    <property type="match status" value="1"/>
</dbReference>